<feature type="non-terminal residue" evidence="1">
    <location>
        <position position="147"/>
    </location>
</feature>
<dbReference type="Proteomes" id="UP001432027">
    <property type="component" value="Unassembled WGS sequence"/>
</dbReference>
<comment type="caution">
    <text evidence="1">The sequence shown here is derived from an EMBL/GenBank/DDBJ whole genome shotgun (WGS) entry which is preliminary data.</text>
</comment>
<sequence>SFDLLLKFFDAGIQIMSVTNNLSSEISNEEFDTFLDVCCTIVHVAEIRTLTQVLKKTVLEEGRYKRKDDDQHGRNVTVTPFSQNRRFSNIVIEFNRDKIKLCSPKIRSSRFLSSNHIETRSKTNYMVLRNDLRPMRKQANQGESVTN</sequence>
<accession>A0AAV5T9H4</accession>
<organism evidence="1 2">
    <name type="scientific">Pristionchus entomophagus</name>
    <dbReference type="NCBI Taxonomy" id="358040"/>
    <lineage>
        <taxon>Eukaryota</taxon>
        <taxon>Metazoa</taxon>
        <taxon>Ecdysozoa</taxon>
        <taxon>Nematoda</taxon>
        <taxon>Chromadorea</taxon>
        <taxon>Rhabditida</taxon>
        <taxon>Rhabditina</taxon>
        <taxon>Diplogasteromorpha</taxon>
        <taxon>Diplogasteroidea</taxon>
        <taxon>Neodiplogasteridae</taxon>
        <taxon>Pristionchus</taxon>
    </lineage>
</organism>
<evidence type="ECO:0000313" key="1">
    <source>
        <dbReference type="EMBL" id="GMS90374.1"/>
    </source>
</evidence>
<evidence type="ECO:0000313" key="2">
    <source>
        <dbReference type="Proteomes" id="UP001432027"/>
    </source>
</evidence>
<keyword evidence="2" id="KW-1185">Reference proteome</keyword>
<protein>
    <submittedName>
        <fullName evidence="1">Uncharacterized protein</fullName>
    </submittedName>
</protein>
<dbReference type="AlphaFoldDB" id="A0AAV5T9H4"/>
<name>A0AAV5T9H4_9BILA</name>
<gene>
    <name evidence="1" type="ORF">PENTCL1PPCAC_12549</name>
</gene>
<proteinExistence type="predicted"/>
<feature type="non-terminal residue" evidence="1">
    <location>
        <position position="1"/>
    </location>
</feature>
<dbReference type="EMBL" id="BTSX01000003">
    <property type="protein sequence ID" value="GMS90374.1"/>
    <property type="molecule type" value="Genomic_DNA"/>
</dbReference>
<reference evidence="1" key="1">
    <citation type="submission" date="2023-10" db="EMBL/GenBank/DDBJ databases">
        <title>Genome assembly of Pristionchus species.</title>
        <authorList>
            <person name="Yoshida K."/>
            <person name="Sommer R.J."/>
        </authorList>
    </citation>
    <scope>NUCLEOTIDE SEQUENCE</scope>
    <source>
        <strain evidence="1">RS0144</strain>
    </source>
</reference>